<dbReference type="Gene3D" id="1.10.510.10">
    <property type="entry name" value="Transferase(Phosphotransferase) domain 1"/>
    <property type="match status" value="1"/>
</dbReference>
<name>A0ABN7WNS6_GIGMA</name>
<dbReference type="EMBL" id="CAJVQB010051707">
    <property type="protein sequence ID" value="CAG8835555.1"/>
    <property type="molecule type" value="Genomic_DNA"/>
</dbReference>
<sequence length="368" mass="42327">TIRLSSEDWKGFAQLYARLEKAFDFKGAYKFSIGSGLIDLSWSKSVFIDYIEKHKCSANKMLSDYLNHPMQPIVAEDGCRTDGTICYSDGPNSYREANVEYERYNCSTDACPYLENCGYYLIFCTEKENHPSYHNLRLDLGPYFSVSGAVFAYIAIVDLLIPIFPLIWQQLDETMMISLQLLHQYYANVDELIQDEPQTVHPVHPSFPEVIIDDKPYMVQINSQVSTNLLWEVTLLNEQGPHLTAYVRAVQKHRYSLDTHKLLSEVGYSPKVFTTSAVPGNWILICMEYLNNHSKLYHITSNLDDQKRKGVVGYLHNLGYVHGDLREGNILVRQLEGNEFDVKLIDFEWSGKVGSACYSPFMNRKYIE</sequence>
<keyword evidence="1" id="KW-0472">Membrane</keyword>
<comment type="caution">
    <text evidence="2">The sequence shown here is derived from an EMBL/GenBank/DDBJ whole genome shotgun (WGS) entry which is preliminary data.</text>
</comment>
<dbReference type="Proteomes" id="UP000789901">
    <property type="component" value="Unassembled WGS sequence"/>
</dbReference>
<evidence type="ECO:0000313" key="3">
    <source>
        <dbReference type="Proteomes" id="UP000789901"/>
    </source>
</evidence>
<dbReference type="InterPro" id="IPR008266">
    <property type="entry name" value="Tyr_kinase_AS"/>
</dbReference>
<protein>
    <submittedName>
        <fullName evidence="2">43922_t:CDS:1</fullName>
    </submittedName>
</protein>
<feature type="non-terminal residue" evidence="2">
    <location>
        <position position="1"/>
    </location>
</feature>
<feature type="transmembrane region" description="Helical" evidence="1">
    <location>
        <begin position="143"/>
        <end position="168"/>
    </location>
</feature>
<keyword evidence="3" id="KW-1185">Reference proteome</keyword>
<dbReference type="InterPro" id="IPR011009">
    <property type="entry name" value="Kinase-like_dom_sf"/>
</dbReference>
<evidence type="ECO:0000256" key="1">
    <source>
        <dbReference type="SAM" id="Phobius"/>
    </source>
</evidence>
<dbReference type="SUPFAM" id="SSF56112">
    <property type="entry name" value="Protein kinase-like (PK-like)"/>
    <property type="match status" value="1"/>
</dbReference>
<reference evidence="2 3" key="1">
    <citation type="submission" date="2021-06" db="EMBL/GenBank/DDBJ databases">
        <authorList>
            <person name="Kallberg Y."/>
            <person name="Tangrot J."/>
            <person name="Rosling A."/>
        </authorList>
    </citation>
    <scope>NUCLEOTIDE SEQUENCE [LARGE SCALE GENOMIC DNA]</scope>
    <source>
        <strain evidence="2 3">120-4 pot B 10/14</strain>
    </source>
</reference>
<organism evidence="2 3">
    <name type="scientific">Gigaspora margarita</name>
    <dbReference type="NCBI Taxonomy" id="4874"/>
    <lineage>
        <taxon>Eukaryota</taxon>
        <taxon>Fungi</taxon>
        <taxon>Fungi incertae sedis</taxon>
        <taxon>Mucoromycota</taxon>
        <taxon>Glomeromycotina</taxon>
        <taxon>Glomeromycetes</taxon>
        <taxon>Diversisporales</taxon>
        <taxon>Gigasporaceae</taxon>
        <taxon>Gigaspora</taxon>
    </lineage>
</organism>
<accession>A0ABN7WNS6</accession>
<proteinExistence type="predicted"/>
<keyword evidence="1" id="KW-0812">Transmembrane</keyword>
<keyword evidence="1" id="KW-1133">Transmembrane helix</keyword>
<dbReference type="PROSITE" id="PS00109">
    <property type="entry name" value="PROTEIN_KINASE_TYR"/>
    <property type="match status" value="1"/>
</dbReference>
<evidence type="ECO:0000313" key="2">
    <source>
        <dbReference type="EMBL" id="CAG8835555.1"/>
    </source>
</evidence>
<gene>
    <name evidence="2" type="ORF">GMARGA_LOCUS32629</name>
</gene>